<gene>
    <name evidence="1" type="ORF">SBAD_LOCUS12946</name>
</gene>
<dbReference type="GO" id="GO:0007035">
    <property type="term" value="P:vacuolar acidification"/>
    <property type="evidence" value="ECO:0007669"/>
    <property type="project" value="TreeGrafter"/>
</dbReference>
<dbReference type="PANTHER" id="PTHR13950">
    <property type="entry name" value="RABCONNECTIN-RELATED"/>
    <property type="match status" value="1"/>
</dbReference>
<evidence type="ECO:0000313" key="2">
    <source>
        <dbReference type="Proteomes" id="UP000270296"/>
    </source>
</evidence>
<reference evidence="3" key="1">
    <citation type="submission" date="2016-06" db="UniProtKB">
        <authorList>
            <consortium name="WormBaseParasite"/>
        </authorList>
    </citation>
    <scope>IDENTIFICATION</scope>
</reference>
<evidence type="ECO:0000313" key="1">
    <source>
        <dbReference type="EMBL" id="VDP52942.1"/>
    </source>
</evidence>
<dbReference type="Proteomes" id="UP000270296">
    <property type="component" value="Unassembled WGS sequence"/>
</dbReference>
<sequence>MWVRREYVRRGTSSDLIICFLGRVMDVHQIITGALNKGADVFAVGSIHGLNFTACAVGCDIVILSSDFHRVQVIS</sequence>
<dbReference type="InterPro" id="IPR052208">
    <property type="entry name" value="DmX-like/RAVE_component"/>
</dbReference>
<dbReference type="PANTHER" id="PTHR13950:SF9">
    <property type="entry name" value="RABCONNECTIN-3A"/>
    <property type="match status" value="1"/>
</dbReference>
<reference evidence="1 2" key="2">
    <citation type="submission" date="2018-11" db="EMBL/GenBank/DDBJ databases">
        <authorList>
            <consortium name="Pathogen Informatics"/>
        </authorList>
    </citation>
    <scope>NUCLEOTIDE SEQUENCE [LARGE SCALE GENOMIC DNA]</scope>
</reference>
<dbReference type="OrthoDB" id="342131at2759"/>
<dbReference type="EMBL" id="UZAM01019474">
    <property type="protein sequence ID" value="VDP52942.1"/>
    <property type="molecule type" value="Genomic_DNA"/>
</dbReference>
<proteinExistence type="predicted"/>
<dbReference type="WBParaSite" id="SBAD_0001336001-mRNA-1">
    <property type="protein sequence ID" value="SBAD_0001336001-mRNA-1"/>
    <property type="gene ID" value="SBAD_0001336001"/>
</dbReference>
<accession>A0A183JAP8</accession>
<evidence type="ECO:0000313" key="3">
    <source>
        <dbReference type="WBParaSite" id="SBAD_0001336001-mRNA-1"/>
    </source>
</evidence>
<protein>
    <submittedName>
        <fullName evidence="3">Usp domain-containing protein</fullName>
    </submittedName>
</protein>
<organism evidence="3">
    <name type="scientific">Soboliphyme baturini</name>
    <dbReference type="NCBI Taxonomy" id="241478"/>
    <lineage>
        <taxon>Eukaryota</taxon>
        <taxon>Metazoa</taxon>
        <taxon>Ecdysozoa</taxon>
        <taxon>Nematoda</taxon>
        <taxon>Enoplea</taxon>
        <taxon>Dorylaimia</taxon>
        <taxon>Dioctophymatida</taxon>
        <taxon>Dioctophymatoidea</taxon>
        <taxon>Soboliphymatidae</taxon>
        <taxon>Soboliphyme</taxon>
    </lineage>
</organism>
<dbReference type="GO" id="GO:0043291">
    <property type="term" value="C:RAVE complex"/>
    <property type="evidence" value="ECO:0007669"/>
    <property type="project" value="TreeGrafter"/>
</dbReference>
<dbReference type="AlphaFoldDB" id="A0A183JAP8"/>
<keyword evidence="2" id="KW-1185">Reference proteome</keyword>
<name>A0A183JAP8_9BILA</name>